<evidence type="ECO:0000256" key="1">
    <source>
        <dbReference type="SAM" id="Phobius"/>
    </source>
</evidence>
<reference evidence="2 3" key="1">
    <citation type="submission" date="2024-09" db="EMBL/GenBank/DDBJ databases">
        <title>Paenibacillus zeirhizospherea sp. nov., isolated from surface of the maize (Zea mays) roots in a horticulture field, Hungary.</title>
        <authorList>
            <person name="Marton D."/>
            <person name="Farkas M."/>
            <person name="Bedics A."/>
            <person name="Toth E."/>
            <person name="Tancsics A."/>
            <person name="Boka K."/>
            <person name="Maroti G."/>
            <person name="Kriszt B."/>
            <person name="Cserhati M."/>
        </authorList>
    </citation>
    <scope>NUCLEOTIDE SEQUENCE [LARGE SCALE GENOMIC DNA]</scope>
    <source>
        <strain evidence="2 3">KCTC 33519</strain>
    </source>
</reference>
<keyword evidence="1" id="KW-0472">Membrane</keyword>
<comment type="caution">
    <text evidence="2">The sequence shown here is derived from an EMBL/GenBank/DDBJ whole genome shotgun (WGS) entry which is preliminary data.</text>
</comment>
<name>A0ABV5ARN2_9BACL</name>
<organism evidence="2 3">
    <name type="scientific">Paenibacillus enshidis</name>
    <dbReference type="NCBI Taxonomy" id="1458439"/>
    <lineage>
        <taxon>Bacteria</taxon>
        <taxon>Bacillati</taxon>
        <taxon>Bacillota</taxon>
        <taxon>Bacilli</taxon>
        <taxon>Bacillales</taxon>
        <taxon>Paenibacillaceae</taxon>
        <taxon>Paenibacillus</taxon>
    </lineage>
</organism>
<dbReference type="Proteomes" id="UP001580346">
    <property type="component" value="Unassembled WGS sequence"/>
</dbReference>
<gene>
    <name evidence="2" type="ORF">ACE41H_08535</name>
</gene>
<keyword evidence="3" id="KW-1185">Reference proteome</keyword>
<dbReference type="RefSeq" id="WP_375354728.1">
    <property type="nucleotide sequence ID" value="NZ_JBHHMI010000005.1"/>
</dbReference>
<evidence type="ECO:0000313" key="3">
    <source>
        <dbReference type="Proteomes" id="UP001580346"/>
    </source>
</evidence>
<accession>A0ABV5ARN2</accession>
<sequence length="74" mass="8349">MIEKLVVPMLLVIVLMYAMDRKKLKNSSPANRWFAFSIYGISFVIWLYETGNSSSMLHPSVLLAHAIDALVPLP</sequence>
<proteinExistence type="predicted"/>
<evidence type="ECO:0000313" key="2">
    <source>
        <dbReference type="EMBL" id="MFB5266833.1"/>
    </source>
</evidence>
<protein>
    <submittedName>
        <fullName evidence="2">Uncharacterized protein</fullName>
    </submittedName>
</protein>
<keyword evidence="1" id="KW-0812">Transmembrane</keyword>
<keyword evidence="1" id="KW-1133">Transmembrane helix</keyword>
<dbReference type="EMBL" id="JBHHMI010000005">
    <property type="protein sequence ID" value="MFB5266833.1"/>
    <property type="molecule type" value="Genomic_DNA"/>
</dbReference>
<feature type="transmembrane region" description="Helical" evidence="1">
    <location>
        <begin position="30"/>
        <end position="48"/>
    </location>
</feature>